<keyword evidence="16" id="KW-1185">Reference proteome</keyword>
<dbReference type="InterPro" id="IPR005467">
    <property type="entry name" value="His_kinase_dom"/>
</dbReference>
<dbReference type="SUPFAM" id="SSF47384">
    <property type="entry name" value="Homodimeric domain of signal transducing histidine kinase"/>
    <property type="match status" value="1"/>
</dbReference>
<gene>
    <name evidence="15" type="ORF">PL9214720047</name>
</gene>
<dbReference type="EMBL" id="CZDF01000180">
    <property type="protein sequence ID" value="CUR35777.1"/>
    <property type="molecule type" value="Genomic_DNA"/>
</dbReference>
<dbReference type="InterPro" id="IPR035965">
    <property type="entry name" value="PAS-like_dom_sf"/>
</dbReference>
<dbReference type="CDD" id="cd17580">
    <property type="entry name" value="REC_2_DhkD-like"/>
    <property type="match status" value="1"/>
</dbReference>
<evidence type="ECO:0000256" key="1">
    <source>
        <dbReference type="ARBA" id="ARBA00000085"/>
    </source>
</evidence>
<evidence type="ECO:0000256" key="6">
    <source>
        <dbReference type="ARBA" id="ARBA00022777"/>
    </source>
</evidence>
<dbReference type="SUPFAM" id="SSF55785">
    <property type="entry name" value="PYP-like sensor domain (PAS domain)"/>
    <property type="match status" value="4"/>
</dbReference>
<dbReference type="PROSITE" id="PS50112">
    <property type="entry name" value="PAS"/>
    <property type="match status" value="3"/>
</dbReference>
<feature type="domain" description="PAS" evidence="13">
    <location>
        <begin position="85"/>
        <end position="120"/>
    </location>
</feature>
<dbReference type="Gene3D" id="3.40.50.2300">
    <property type="match status" value="1"/>
</dbReference>
<evidence type="ECO:0000256" key="5">
    <source>
        <dbReference type="ARBA" id="ARBA00022679"/>
    </source>
</evidence>
<evidence type="ECO:0000256" key="8">
    <source>
        <dbReference type="ARBA" id="ARBA00074306"/>
    </source>
</evidence>
<evidence type="ECO:0000313" key="16">
    <source>
        <dbReference type="Proteomes" id="UP000184315"/>
    </source>
</evidence>
<feature type="domain" description="PAS" evidence="13">
    <location>
        <begin position="439"/>
        <end position="508"/>
    </location>
</feature>
<evidence type="ECO:0000256" key="9">
    <source>
        <dbReference type="PROSITE-ProRule" id="PRU00169"/>
    </source>
</evidence>
<accession>A0A1J1LVQ2</accession>
<evidence type="ECO:0000256" key="4">
    <source>
        <dbReference type="ARBA" id="ARBA00022553"/>
    </source>
</evidence>
<protein>
    <recommendedName>
        <fullName evidence="8">Circadian input-output histidine kinase CikA</fullName>
        <ecNumber evidence="3">2.7.13.3</ecNumber>
    </recommendedName>
</protein>
<feature type="region of interest" description="Disordered" evidence="10">
    <location>
        <begin position="1"/>
        <end position="75"/>
    </location>
</feature>
<evidence type="ECO:0000256" key="10">
    <source>
        <dbReference type="SAM" id="MobiDB-lite"/>
    </source>
</evidence>
<dbReference type="Pfam" id="PF00512">
    <property type="entry name" value="HisKA"/>
    <property type="match status" value="1"/>
</dbReference>
<dbReference type="PANTHER" id="PTHR43547:SF2">
    <property type="entry name" value="HYBRID SIGNAL TRANSDUCTION HISTIDINE KINASE C"/>
    <property type="match status" value="1"/>
</dbReference>
<dbReference type="Gene3D" id="3.30.450.20">
    <property type="entry name" value="PAS domain"/>
    <property type="match status" value="4"/>
</dbReference>
<evidence type="ECO:0000259" key="11">
    <source>
        <dbReference type="PROSITE" id="PS50109"/>
    </source>
</evidence>
<evidence type="ECO:0000256" key="7">
    <source>
        <dbReference type="ARBA" id="ARBA00023012"/>
    </source>
</evidence>
<feature type="domain" description="PAC" evidence="14">
    <location>
        <begin position="386"/>
        <end position="438"/>
    </location>
</feature>
<comment type="similarity">
    <text evidence="2">In the N-terminal section; belongs to the phytochrome family.</text>
</comment>
<dbReference type="InterPro" id="IPR003661">
    <property type="entry name" value="HisK_dim/P_dom"/>
</dbReference>
<organism evidence="15 16">
    <name type="scientific">Planktothrix tepida PCC 9214</name>
    <dbReference type="NCBI Taxonomy" id="671072"/>
    <lineage>
        <taxon>Bacteria</taxon>
        <taxon>Bacillati</taxon>
        <taxon>Cyanobacteriota</taxon>
        <taxon>Cyanophyceae</taxon>
        <taxon>Oscillatoriophycideae</taxon>
        <taxon>Oscillatoriales</taxon>
        <taxon>Microcoleaceae</taxon>
        <taxon>Planktothrix</taxon>
    </lineage>
</organism>
<name>A0A1J1LVQ2_9CYAN</name>
<dbReference type="PROSITE" id="PS50110">
    <property type="entry name" value="RESPONSE_REGULATORY"/>
    <property type="match status" value="1"/>
</dbReference>
<keyword evidence="7" id="KW-0902">Two-component regulatory system</keyword>
<feature type="domain" description="Histidine kinase" evidence="11">
    <location>
        <begin position="750"/>
        <end position="968"/>
    </location>
</feature>
<reference evidence="16" key="1">
    <citation type="submission" date="2015-10" db="EMBL/GenBank/DDBJ databases">
        <authorList>
            <person name="Regsiter A."/>
            <person name="william w."/>
        </authorList>
    </citation>
    <scope>NUCLEOTIDE SEQUENCE [LARGE SCALE GENOMIC DNA]</scope>
</reference>
<sequence length="1109" mass="124257">MTPSLILSEAYPNITPAPETSKDVTMMDAPAPVVSQSPQGKTDRKEPLTPKIWQSSKSSDKTKRKGRIASEGTETQGMNWDGVNILDQITDGFVILDQQGYCLYLNPAATRILQLSPSTLKEQILWETLPFLATPLQQAITQQQTLSWEAFYETQQNWLELKAYPCVEGLAVYFQEITQRKQTEEILRYSEARFRRIFECNAVGIGVWTKSGEIIEANNALLHLLGYTRRQLEAGELNWRTLTPPEYQGLDEKALAEIQTSGCCQPLEKEYVHPSGRRIPVLISGTAFSVELDRGIFFVLDLTQQRLSEAKWHLTEERLRVALKNSPITVFSQDQDLRYTWIYNCPKQKYPPDEDIIGLLETDLFDLHDAEKLTRIKGRVLKTGIGTREEVWVSPQGQDFCFDLTVEPLFNELEQVVGVTCAAINITDRKQIELALHRSETLLQALLSSSPVGLAFLDHDLRYVHANEALAMIQGLPLSELIGQPLATVLPEWAAQITPILRQVIETQQPLLNQPLNLEIPHVKTFQYSLVSYYPVGLPNGEVLGVGMTVMDLTARKRAEQLEQVLAEASSVLVSSLNSRTTLMNLAQLLVPTLGDCCFFDVAGSDGSLRRLAVYHRDSSKNQHLSQRQNWVLTLHDHHPIAQVLAQGHSILLPQIDPDWIETMTTVPEQVEFLHIVAPTSWISVPLIARDRKLGAVTFCLTAQSHRHYTDADLTFAEELAYRAALALDNIQLYQQAQDANRIKDEFLAVLSHELRSPLNPILGWTKLLRSRTFDSTTTDRALDTIERNAKLQAQLIEDLLDISRILRGKMVLNVGTVSLSETVEAALDTVRLAAEAKNITLETVFSSHIGLVWGDGGRLQQVIWNLLSNAVKFTPDGGRIQVRLQQIEHQVEIQVEDNGRGINRHFLPLVFDCFRQEDSSTTRQFGGLGLGLAIVRHLCELHGGTVSVESPGEGLGTTFTVRLPLMENCCECCARVEETQATVNLEGMRILVVDDDEDMRDLIQVILEPLGAKLLTTSSAREALQVWEDFQPLMLICDIGMPGMDGYMLMHKIRQRPLEVGGQIPAIALTAYAGEFNQRRALAAGFQQHLSKPVDPEHLVKAISQLLT</sequence>
<evidence type="ECO:0000259" key="12">
    <source>
        <dbReference type="PROSITE" id="PS50110"/>
    </source>
</evidence>
<dbReference type="CDD" id="cd00082">
    <property type="entry name" value="HisKA"/>
    <property type="match status" value="1"/>
</dbReference>
<dbReference type="SMART" id="SM00065">
    <property type="entry name" value="GAF"/>
    <property type="match status" value="1"/>
</dbReference>
<dbReference type="Pfam" id="PF02518">
    <property type="entry name" value="HATPase_c"/>
    <property type="match status" value="1"/>
</dbReference>
<dbReference type="SMART" id="SM00388">
    <property type="entry name" value="HisKA"/>
    <property type="match status" value="1"/>
</dbReference>
<dbReference type="InterPro" id="IPR003594">
    <property type="entry name" value="HATPase_dom"/>
</dbReference>
<dbReference type="Gene3D" id="3.30.450.40">
    <property type="match status" value="1"/>
</dbReference>
<comment type="catalytic activity">
    <reaction evidence="1">
        <text>ATP + protein L-histidine = ADP + protein N-phospho-L-histidine.</text>
        <dbReference type="EC" id="2.7.13.3"/>
    </reaction>
</comment>
<dbReference type="Gene3D" id="3.30.565.10">
    <property type="entry name" value="Histidine kinase-like ATPase, C-terminal domain"/>
    <property type="match status" value="1"/>
</dbReference>
<dbReference type="Pfam" id="PF13426">
    <property type="entry name" value="PAS_9"/>
    <property type="match status" value="2"/>
</dbReference>
<evidence type="ECO:0000313" key="15">
    <source>
        <dbReference type="EMBL" id="CUR35777.1"/>
    </source>
</evidence>
<dbReference type="InterPro" id="IPR036097">
    <property type="entry name" value="HisK_dim/P_sf"/>
</dbReference>
<dbReference type="PROSITE" id="PS50113">
    <property type="entry name" value="PAC"/>
    <property type="match status" value="1"/>
</dbReference>
<dbReference type="SMART" id="SM00387">
    <property type="entry name" value="HATPase_c"/>
    <property type="match status" value="1"/>
</dbReference>
<dbReference type="PANTHER" id="PTHR43547">
    <property type="entry name" value="TWO-COMPONENT HISTIDINE KINASE"/>
    <property type="match status" value="1"/>
</dbReference>
<dbReference type="SUPFAM" id="SSF55781">
    <property type="entry name" value="GAF domain-like"/>
    <property type="match status" value="1"/>
</dbReference>
<dbReference type="Proteomes" id="UP000184315">
    <property type="component" value="Unassembled WGS sequence"/>
</dbReference>
<feature type="domain" description="Response regulatory" evidence="12">
    <location>
        <begin position="990"/>
        <end position="1108"/>
    </location>
</feature>
<dbReference type="InterPro" id="IPR000700">
    <property type="entry name" value="PAS-assoc_C"/>
</dbReference>
<keyword evidence="5" id="KW-0808">Transferase</keyword>
<dbReference type="NCBIfam" id="TIGR00229">
    <property type="entry name" value="sensory_box"/>
    <property type="match status" value="2"/>
</dbReference>
<dbReference type="InterPro" id="IPR000014">
    <property type="entry name" value="PAS"/>
</dbReference>
<dbReference type="InterPro" id="IPR036890">
    <property type="entry name" value="HATPase_C_sf"/>
</dbReference>
<feature type="modified residue" description="4-aspartylphosphate" evidence="9">
    <location>
        <position position="1039"/>
    </location>
</feature>
<dbReference type="AlphaFoldDB" id="A0A1J1LVQ2"/>
<evidence type="ECO:0000256" key="2">
    <source>
        <dbReference type="ARBA" id="ARBA00006402"/>
    </source>
</evidence>
<dbReference type="InterPro" id="IPR029016">
    <property type="entry name" value="GAF-like_dom_sf"/>
</dbReference>
<dbReference type="InterPro" id="IPR004358">
    <property type="entry name" value="Sig_transdc_His_kin-like_C"/>
</dbReference>
<dbReference type="InterPro" id="IPR003018">
    <property type="entry name" value="GAF"/>
</dbReference>
<evidence type="ECO:0000259" key="14">
    <source>
        <dbReference type="PROSITE" id="PS50113"/>
    </source>
</evidence>
<dbReference type="OrthoDB" id="434700at2"/>
<evidence type="ECO:0000259" key="13">
    <source>
        <dbReference type="PROSITE" id="PS50112"/>
    </source>
</evidence>
<dbReference type="SUPFAM" id="SSF52172">
    <property type="entry name" value="CheY-like"/>
    <property type="match status" value="1"/>
</dbReference>
<proteinExistence type="inferred from homology"/>
<keyword evidence="4 9" id="KW-0597">Phosphoprotein</keyword>
<dbReference type="SMART" id="SM00448">
    <property type="entry name" value="REC"/>
    <property type="match status" value="1"/>
</dbReference>
<dbReference type="FunFam" id="3.30.565.10:FF:000010">
    <property type="entry name" value="Sensor histidine kinase RcsC"/>
    <property type="match status" value="1"/>
</dbReference>
<dbReference type="PRINTS" id="PR00344">
    <property type="entry name" value="BCTRLSENSOR"/>
</dbReference>
<dbReference type="InterPro" id="IPR011006">
    <property type="entry name" value="CheY-like_superfamily"/>
</dbReference>
<dbReference type="PROSITE" id="PS50109">
    <property type="entry name" value="HIS_KIN"/>
    <property type="match status" value="1"/>
</dbReference>
<dbReference type="STRING" id="671072.PL9214720047"/>
<dbReference type="Pfam" id="PF01590">
    <property type="entry name" value="GAF"/>
    <property type="match status" value="1"/>
</dbReference>
<dbReference type="CDD" id="cd00130">
    <property type="entry name" value="PAS"/>
    <property type="match status" value="3"/>
</dbReference>
<dbReference type="Pfam" id="PF00072">
    <property type="entry name" value="Response_reg"/>
    <property type="match status" value="1"/>
</dbReference>
<dbReference type="Pfam" id="PF08448">
    <property type="entry name" value="PAS_4"/>
    <property type="match status" value="2"/>
</dbReference>
<dbReference type="SUPFAM" id="SSF55874">
    <property type="entry name" value="ATPase domain of HSP90 chaperone/DNA topoisomerase II/histidine kinase"/>
    <property type="match status" value="1"/>
</dbReference>
<dbReference type="CDD" id="cd16922">
    <property type="entry name" value="HATPase_EvgS-ArcB-TorS-like"/>
    <property type="match status" value="1"/>
</dbReference>
<dbReference type="SMART" id="SM00091">
    <property type="entry name" value="PAS"/>
    <property type="match status" value="3"/>
</dbReference>
<dbReference type="EC" id="2.7.13.3" evidence="3"/>
<feature type="domain" description="PAS" evidence="13">
    <location>
        <begin position="190"/>
        <end position="232"/>
    </location>
</feature>
<dbReference type="InterPro" id="IPR001789">
    <property type="entry name" value="Sig_transdc_resp-reg_receiver"/>
</dbReference>
<keyword evidence="6" id="KW-0418">Kinase</keyword>
<dbReference type="RefSeq" id="WP_083580241.1">
    <property type="nucleotide sequence ID" value="NZ_LN889817.1"/>
</dbReference>
<dbReference type="InterPro" id="IPR013656">
    <property type="entry name" value="PAS_4"/>
</dbReference>
<dbReference type="GO" id="GO:0000155">
    <property type="term" value="F:phosphorelay sensor kinase activity"/>
    <property type="evidence" value="ECO:0007669"/>
    <property type="project" value="InterPro"/>
</dbReference>
<evidence type="ECO:0000256" key="3">
    <source>
        <dbReference type="ARBA" id="ARBA00012438"/>
    </source>
</evidence>
<dbReference type="Gene3D" id="1.10.287.130">
    <property type="match status" value="1"/>
</dbReference>